<reference evidence="7" key="2">
    <citation type="journal article" date="2023" name="Plants (Basel)">
        <title>Annotation of the Turnera subulata (Passifloraceae) Draft Genome Reveals the S-Locus Evolved after the Divergence of Turneroideae from Passifloroideae in a Stepwise Manner.</title>
        <authorList>
            <person name="Henning P.M."/>
            <person name="Roalson E.H."/>
            <person name="Mir W."/>
            <person name="McCubbin A.G."/>
            <person name="Shore J.S."/>
        </authorList>
    </citation>
    <scope>NUCLEOTIDE SEQUENCE</scope>
    <source>
        <strain evidence="7">F60SS</strain>
    </source>
</reference>
<dbReference type="FunFam" id="2.40.70.10:FF:000041">
    <property type="entry name" value="Basic 7S globulin"/>
    <property type="match status" value="1"/>
</dbReference>
<protein>
    <recommendedName>
        <fullName evidence="6">Peptidase A1 domain-containing protein</fullName>
    </recommendedName>
</protein>
<feature type="chain" id="PRO_5040125449" description="Peptidase A1 domain-containing protein" evidence="5">
    <location>
        <begin position="24"/>
        <end position="423"/>
    </location>
</feature>
<sequence>MASSFRILLLLGSFLFLVHQFHAQFSLLPTSVVLPVTKDLATLQYVAKMDHGTPLVPMNLVVDLGGPFLWTDCTFSASNRLVSSCSMQCSKVRGSGLEGKQNCKTGTWVSSHQLKSCDLSTQNSITLSGISGELVEDVIAVRSADESNPSSGSSITTISNFLYSCATSFLLNGLASGVHGMLGLGRTIIALPSQVSATFGMPRKFATCLSSSDGVILIGNLPGNPISMSLVYTPLVTSPSRNPQEYFIKVKSIKINSKRLSLNREVIGVAKISTVVPYTTLESSIYSTFVKAYLKAATFMNMTRVAPVAPFGLCFSSKGIGKTLLEPLVPTIDLVLQSEMVKWRIQGRNSLVPVNDDVMCLGFLDGGSNSDTSIVLGGFQLEDVLLEFDLGSSMLGFSSSLLMKETSCSKLMMAEYSMPRESL</sequence>
<dbReference type="Proteomes" id="UP001141552">
    <property type="component" value="Unassembled WGS sequence"/>
</dbReference>
<keyword evidence="4 5" id="KW-0732">Signal</keyword>
<dbReference type="OrthoDB" id="1162128at2759"/>
<comment type="subcellular location">
    <subcellularLocation>
        <location evidence="1">Secreted</location>
        <location evidence="1">Extracellular space</location>
    </subcellularLocation>
</comment>
<keyword evidence="8" id="KW-1185">Reference proteome</keyword>
<dbReference type="GO" id="GO:0005576">
    <property type="term" value="C:extracellular region"/>
    <property type="evidence" value="ECO:0007669"/>
    <property type="project" value="UniProtKB-SubCell"/>
</dbReference>
<dbReference type="Gene3D" id="2.40.70.10">
    <property type="entry name" value="Acid Proteases"/>
    <property type="match status" value="2"/>
</dbReference>
<comment type="similarity">
    <text evidence="2">Belongs to the peptidase A1 family.</text>
</comment>
<evidence type="ECO:0000256" key="1">
    <source>
        <dbReference type="ARBA" id="ARBA00004239"/>
    </source>
</evidence>
<dbReference type="InterPro" id="IPR021109">
    <property type="entry name" value="Peptidase_aspartic_dom_sf"/>
</dbReference>
<accession>A0A9Q0JB59</accession>
<evidence type="ECO:0000256" key="2">
    <source>
        <dbReference type="ARBA" id="ARBA00007447"/>
    </source>
</evidence>
<dbReference type="Pfam" id="PF14541">
    <property type="entry name" value="TAXi_C"/>
    <property type="match status" value="1"/>
</dbReference>
<dbReference type="InterPro" id="IPR032799">
    <property type="entry name" value="TAXi_C"/>
</dbReference>
<dbReference type="InterPro" id="IPR033121">
    <property type="entry name" value="PEPTIDASE_A1"/>
</dbReference>
<evidence type="ECO:0000256" key="5">
    <source>
        <dbReference type="SAM" id="SignalP"/>
    </source>
</evidence>
<reference evidence="7" key="1">
    <citation type="submission" date="2022-02" db="EMBL/GenBank/DDBJ databases">
        <authorList>
            <person name="Henning P.M."/>
            <person name="McCubbin A.G."/>
            <person name="Shore J.S."/>
        </authorList>
    </citation>
    <scope>NUCLEOTIDE SEQUENCE</scope>
    <source>
        <strain evidence="7">F60SS</strain>
        <tissue evidence="7">Leaves</tissue>
    </source>
</reference>
<dbReference type="EMBL" id="JAKUCV010004714">
    <property type="protein sequence ID" value="KAJ4834375.1"/>
    <property type="molecule type" value="Genomic_DNA"/>
</dbReference>
<dbReference type="AlphaFoldDB" id="A0A9Q0JB59"/>
<evidence type="ECO:0000313" key="7">
    <source>
        <dbReference type="EMBL" id="KAJ4834375.1"/>
    </source>
</evidence>
<dbReference type="GO" id="GO:0004190">
    <property type="term" value="F:aspartic-type endopeptidase activity"/>
    <property type="evidence" value="ECO:0007669"/>
    <property type="project" value="InterPro"/>
</dbReference>
<evidence type="ECO:0000259" key="6">
    <source>
        <dbReference type="PROSITE" id="PS51767"/>
    </source>
</evidence>
<dbReference type="PROSITE" id="PS51767">
    <property type="entry name" value="PEPTIDASE_A1"/>
    <property type="match status" value="1"/>
</dbReference>
<evidence type="ECO:0000256" key="3">
    <source>
        <dbReference type="ARBA" id="ARBA00022525"/>
    </source>
</evidence>
<dbReference type="PANTHER" id="PTHR47965">
    <property type="entry name" value="ASPARTYL PROTEASE-RELATED"/>
    <property type="match status" value="1"/>
</dbReference>
<dbReference type="PANTHER" id="PTHR47965:SF46">
    <property type="entry name" value="BASIC 7S GLOBULIN-LIKE"/>
    <property type="match status" value="1"/>
</dbReference>
<evidence type="ECO:0000313" key="8">
    <source>
        <dbReference type="Proteomes" id="UP001141552"/>
    </source>
</evidence>
<feature type="domain" description="Peptidase A1" evidence="6">
    <location>
        <begin position="45"/>
        <end position="398"/>
    </location>
</feature>
<dbReference type="SUPFAM" id="SSF50630">
    <property type="entry name" value="Acid proteases"/>
    <property type="match status" value="1"/>
</dbReference>
<dbReference type="Pfam" id="PF14543">
    <property type="entry name" value="TAXi_N"/>
    <property type="match status" value="1"/>
</dbReference>
<dbReference type="InterPro" id="IPR032861">
    <property type="entry name" value="TAXi_N"/>
</dbReference>
<keyword evidence="3" id="KW-0964">Secreted</keyword>
<dbReference type="InterPro" id="IPR001461">
    <property type="entry name" value="Aspartic_peptidase_A1"/>
</dbReference>
<evidence type="ECO:0000256" key="4">
    <source>
        <dbReference type="ARBA" id="ARBA00022729"/>
    </source>
</evidence>
<feature type="signal peptide" evidence="5">
    <location>
        <begin position="1"/>
        <end position="23"/>
    </location>
</feature>
<proteinExistence type="inferred from homology"/>
<name>A0A9Q0JB59_9ROSI</name>
<comment type="caution">
    <text evidence="7">The sequence shown here is derived from an EMBL/GenBank/DDBJ whole genome shotgun (WGS) entry which is preliminary data.</text>
</comment>
<gene>
    <name evidence="7" type="ORF">Tsubulata_041185</name>
</gene>
<dbReference type="GO" id="GO:0006508">
    <property type="term" value="P:proteolysis"/>
    <property type="evidence" value="ECO:0007669"/>
    <property type="project" value="InterPro"/>
</dbReference>
<organism evidence="7 8">
    <name type="scientific">Turnera subulata</name>
    <dbReference type="NCBI Taxonomy" id="218843"/>
    <lineage>
        <taxon>Eukaryota</taxon>
        <taxon>Viridiplantae</taxon>
        <taxon>Streptophyta</taxon>
        <taxon>Embryophyta</taxon>
        <taxon>Tracheophyta</taxon>
        <taxon>Spermatophyta</taxon>
        <taxon>Magnoliopsida</taxon>
        <taxon>eudicotyledons</taxon>
        <taxon>Gunneridae</taxon>
        <taxon>Pentapetalae</taxon>
        <taxon>rosids</taxon>
        <taxon>fabids</taxon>
        <taxon>Malpighiales</taxon>
        <taxon>Passifloraceae</taxon>
        <taxon>Turnera</taxon>
    </lineage>
</organism>